<dbReference type="InterPro" id="IPR020578">
    <property type="entry name" value="Aminotrans_V_PyrdxlP_BS"/>
</dbReference>
<evidence type="ECO:0000256" key="7">
    <source>
        <dbReference type="ARBA" id="ARBA00023004"/>
    </source>
</evidence>
<evidence type="ECO:0000256" key="9">
    <source>
        <dbReference type="ARBA" id="ARBA00050776"/>
    </source>
</evidence>
<evidence type="ECO:0000256" key="4">
    <source>
        <dbReference type="ARBA" id="ARBA00022679"/>
    </source>
</evidence>
<dbReference type="InterPro" id="IPR015421">
    <property type="entry name" value="PyrdxlP-dep_Trfase_major"/>
</dbReference>
<comment type="cofactor">
    <cofactor evidence="1 10">
        <name>pyridoxal 5'-phosphate</name>
        <dbReference type="ChEBI" id="CHEBI:597326"/>
    </cofactor>
</comment>
<dbReference type="PANTHER" id="PTHR11601">
    <property type="entry name" value="CYSTEINE DESULFURYLASE FAMILY MEMBER"/>
    <property type="match status" value="1"/>
</dbReference>
<proteinExistence type="inferred from homology"/>
<dbReference type="Gene3D" id="3.40.640.10">
    <property type="entry name" value="Type I PLP-dependent aspartate aminotransferase-like (Major domain)"/>
    <property type="match status" value="1"/>
</dbReference>
<dbReference type="Proteomes" id="UP000734271">
    <property type="component" value="Unassembled WGS sequence"/>
</dbReference>
<gene>
    <name evidence="12" type="ORF">K8P03_07300</name>
</gene>
<dbReference type="InterPro" id="IPR015422">
    <property type="entry name" value="PyrdxlP-dep_Trfase_small"/>
</dbReference>
<evidence type="ECO:0000256" key="3">
    <source>
        <dbReference type="ARBA" id="ARBA00012239"/>
    </source>
</evidence>
<dbReference type="EMBL" id="JAIPME010000002">
    <property type="protein sequence ID" value="MBZ2387085.1"/>
    <property type="molecule type" value="Genomic_DNA"/>
</dbReference>
<keyword evidence="13" id="KW-1185">Reference proteome</keyword>
<name>A0ABS7SZZ3_9FIRM</name>
<evidence type="ECO:0000259" key="11">
    <source>
        <dbReference type="Pfam" id="PF00266"/>
    </source>
</evidence>
<dbReference type="Gene3D" id="1.10.260.50">
    <property type="match status" value="1"/>
</dbReference>
<evidence type="ECO:0000256" key="5">
    <source>
        <dbReference type="ARBA" id="ARBA00022723"/>
    </source>
</evidence>
<protein>
    <recommendedName>
        <fullName evidence="3">cysteine desulfurase</fullName>
        <ecNumber evidence="3">2.8.1.7</ecNumber>
    </recommendedName>
</protein>
<keyword evidence="7" id="KW-0408">Iron</keyword>
<dbReference type="Gene3D" id="3.90.1150.10">
    <property type="entry name" value="Aspartate Aminotransferase, domain 1"/>
    <property type="match status" value="1"/>
</dbReference>
<comment type="catalytic activity">
    <reaction evidence="9">
        <text>(sulfur carrier)-H + L-cysteine = (sulfur carrier)-SH + L-alanine</text>
        <dbReference type="Rhea" id="RHEA:43892"/>
        <dbReference type="Rhea" id="RHEA-COMP:14737"/>
        <dbReference type="Rhea" id="RHEA-COMP:14739"/>
        <dbReference type="ChEBI" id="CHEBI:29917"/>
        <dbReference type="ChEBI" id="CHEBI:35235"/>
        <dbReference type="ChEBI" id="CHEBI:57972"/>
        <dbReference type="ChEBI" id="CHEBI:64428"/>
        <dbReference type="EC" id="2.8.1.7"/>
    </reaction>
</comment>
<keyword evidence="5" id="KW-0479">Metal-binding</keyword>
<evidence type="ECO:0000256" key="2">
    <source>
        <dbReference type="ARBA" id="ARBA00006490"/>
    </source>
</evidence>
<evidence type="ECO:0000313" key="13">
    <source>
        <dbReference type="Proteomes" id="UP000734271"/>
    </source>
</evidence>
<dbReference type="PIRSF" id="PIRSF005572">
    <property type="entry name" value="NifS"/>
    <property type="match status" value="1"/>
</dbReference>
<keyword evidence="6" id="KW-0663">Pyridoxal phosphate</keyword>
<comment type="caution">
    <text evidence="12">The sequence shown here is derived from an EMBL/GenBank/DDBJ whole genome shotgun (WGS) entry which is preliminary data.</text>
</comment>
<feature type="domain" description="Aminotransferase class V" evidence="11">
    <location>
        <begin position="4"/>
        <end position="347"/>
    </location>
</feature>
<evidence type="ECO:0000313" key="12">
    <source>
        <dbReference type="EMBL" id="MBZ2387085.1"/>
    </source>
</evidence>
<dbReference type="SUPFAM" id="SSF53383">
    <property type="entry name" value="PLP-dependent transferases"/>
    <property type="match status" value="1"/>
</dbReference>
<dbReference type="RefSeq" id="WP_223419919.1">
    <property type="nucleotide sequence ID" value="NZ_JAIPME010000002.1"/>
</dbReference>
<evidence type="ECO:0000256" key="10">
    <source>
        <dbReference type="RuleBase" id="RU004504"/>
    </source>
</evidence>
<organism evidence="12 13">
    <name type="scientific">Anaerococcus murdochii</name>
    <dbReference type="NCBI Taxonomy" id="411577"/>
    <lineage>
        <taxon>Bacteria</taxon>
        <taxon>Bacillati</taxon>
        <taxon>Bacillota</taxon>
        <taxon>Tissierellia</taxon>
        <taxon>Tissierellales</taxon>
        <taxon>Peptoniphilaceae</taxon>
        <taxon>Anaerococcus</taxon>
    </lineage>
</organism>
<dbReference type="InterPro" id="IPR015424">
    <property type="entry name" value="PyrdxlP-dep_Trfase"/>
</dbReference>
<dbReference type="PANTHER" id="PTHR11601:SF34">
    <property type="entry name" value="CYSTEINE DESULFURASE"/>
    <property type="match status" value="1"/>
</dbReference>
<evidence type="ECO:0000256" key="1">
    <source>
        <dbReference type="ARBA" id="ARBA00001933"/>
    </source>
</evidence>
<dbReference type="Pfam" id="PF00266">
    <property type="entry name" value="Aminotran_5"/>
    <property type="match status" value="1"/>
</dbReference>
<evidence type="ECO:0000256" key="8">
    <source>
        <dbReference type="ARBA" id="ARBA00023014"/>
    </source>
</evidence>
<sequence length="357" mass="39964">MKKIYFDYAATSIKRKKILEEILSKADLFDGNPDSSHSFGRDAKKILEDARKDIAKSIGAKPSQIIFTSGASESNNTVLSAFKDEKIITSNIEHDSIENTYNPKNTIIIEADEKGISLDQIKEKLTDDVKLVSVMMVNNEMGLIMPIKEIGEFLKDKDIYFHVDCVQAYGHLDIDVNAMNIDFLSLSGHKIGGINGFGILYARENIPSFIKGGEQEKYRRAGTSYVMGAYSMAKSFPYMIEEREKIKDLKGYLLESLGKSKIIYEINGNPDQTVDHIVNIYFKDYRSDFLLTYLDMHGIAVSAGSACRAGAVIPSKVVERIYGPDRASHSLRISLGFENTRADIDRLLEVLGALDER</sequence>
<reference evidence="12 13" key="1">
    <citation type="submission" date="2021-08" db="EMBL/GenBank/DDBJ databases">
        <title>FDA dAtabase for Regulatory Grade micrObial Sequences (FDA-ARGOS): Supporting development and validation of Infectious Disease Dx tests.</title>
        <authorList>
            <person name="Sproer C."/>
            <person name="Gronow S."/>
            <person name="Severitt S."/>
            <person name="Schroder I."/>
            <person name="Tallon L."/>
            <person name="Sadzewicz L."/>
            <person name="Zhao X."/>
            <person name="Boylan J."/>
            <person name="Ott S."/>
            <person name="Bowen H."/>
            <person name="Vavikolanu K."/>
            <person name="Hazen T."/>
            <person name="Aluvathingal J."/>
            <person name="Nadendla S."/>
            <person name="Lowell S."/>
            <person name="Myers T."/>
            <person name="Yan Y."/>
            <person name="Sichtig H."/>
        </authorList>
    </citation>
    <scope>NUCLEOTIDE SEQUENCE [LARGE SCALE GENOMIC DNA]</scope>
    <source>
        <strain evidence="12 13">FDAARGOS_1460</strain>
    </source>
</reference>
<keyword evidence="4" id="KW-0808">Transferase</keyword>
<dbReference type="EC" id="2.8.1.7" evidence="3"/>
<dbReference type="PROSITE" id="PS00595">
    <property type="entry name" value="AA_TRANSFER_CLASS_5"/>
    <property type="match status" value="1"/>
</dbReference>
<dbReference type="InterPro" id="IPR000192">
    <property type="entry name" value="Aminotrans_V_dom"/>
</dbReference>
<dbReference type="InterPro" id="IPR016454">
    <property type="entry name" value="Cysteine_dSase"/>
</dbReference>
<comment type="similarity">
    <text evidence="2">Belongs to the class-V pyridoxal-phosphate-dependent aminotransferase family. NifS/IscS subfamily.</text>
</comment>
<keyword evidence="8" id="KW-0411">Iron-sulfur</keyword>
<accession>A0ABS7SZZ3</accession>
<evidence type="ECO:0000256" key="6">
    <source>
        <dbReference type="ARBA" id="ARBA00022898"/>
    </source>
</evidence>